<feature type="signal peptide" evidence="1">
    <location>
        <begin position="1"/>
        <end position="26"/>
    </location>
</feature>
<dbReference type="KEGG" id="amon:H9L24_16005"/>
<evidence type="ECO:0000313" key="2">
    <source>
        <dbReference type="EMBL" id="QNP61387.1"/>
    </source>
</evidence>
<dbReference type="AlphaFoldDB" id="A0A7H0HLH1"/>
<dbReference type="EMBL" id="CP060790">
    <property type="protein sequence ID" value="QNP61387.1"/>
    <property type="molecule type" value="Genomic_DNA"/>
</dbReference>
<sequence length="257" mass="26230">MKTSFSKLGVPLFTTLMLGLSSSVYAQATRTWVSGVGDDANPCSRTAPCKTFAGAISKTAAGGEIDVLDDGGYGSVNITKSITINGKGHIAGILASGAGINGIVINAASTDTVVLRGLSFLGTSGALNAVRYLAARYVVIEDCTIDGFANGINMLTTVVNGRMDIRNVQMTNGTSTSGTYGIHIGGVNSVTTISNTSVRDFSYGLTTRAGVTHLRGSTLVANDVGYNNQGGSLLSFGDNTVVGNTVDGTPTGSSPHF</sequence>
<dbReference type="InterPro" id="IPR006626">
    <property type="entry name" value="PbH1"/>
</dbReference>
<organism evidence="2 3">
    <name type="scientific">Paenacidovorax monticola</name>
    <dbReference type="NCBI Taxonomy" id="1926868"/>
    <lineage>
        <taxon>Bacteria</taxon>
        <taxon>Pseudomonadati</taxon>
        <taxon>Pseudomonadota</taxon>
        <taxon>Betaproteobacteria</taxon>
        <taxon>Burkholderiales</taxon>
        <taxon>Comamonadaceae</taxon>
        <taxon>Paenacidovorax</taxon>
    </lineage>
</organism>
<protein>
    <recommendedName>
        <fullName evidence="4">Right-handed parallel beta-helix repeat-containing protein</fullName>
    </recommendedName>
</protein>
<evidence type="ECO:0000256" key="1">
    <source>
        <dbReference type="SAM" id="SignalP"/>
    </source>
</evidence>
<gene>
    <name evidence="2" type="ORF">H9L24_16005</name>
</gene>
<keyword evidence="3" id="KW-1185">Reference proteome</keyword>
<dbReference type="Gene3D" id="2.160.20.10">
    <property type="entry name" value="Single-stranded right-handed beta-helix, Pectin lyase-like"/>
    <property type="match status" value="1"/>
</dbReference>
<dbReference type="SUPFAM" id="SSF51126">
    <property type="entry name" value="Pectin lyase-like"/>
    <property type="match status" value="1"/>
</dbReference>
<proteinExistence type="predicted"/>
<dbReference type="SMART" id="SM00710">
    <property type="entry name" value="PbH1"/>
    <property type="match status" value="4"/>
</dbReference>
<dbReference type="InterPro" id="IPR012334">
    <property type="entry name" value="Pectin_lyas_fold"/>
</dbReference>
<name>A0A7H0HLH1_9BURK</name>
<dbReference type="Proteomes" id="UP000516057">
    <property type="component" value="Chromosome"/>
</dbReference>
<dbReference type="InterPro" id="IPR011050">
    <property type="entry name" value="Pectin_lyase_fold/virulence"/>
</dbReference>
<feature type="chain" id="PRO_5028906391" description="Right-handed parallel beta-helix repeat-containing protein" evidence="1">
    <location>
        <begin position="27"/>
        <end position="257"/>
    </location>
</feature>
<accession>A0A7H0HLH1</accession>
<keyword evidence="1" id="KW-0732">Signal</keyword>
<reference evidence="2 3" key="1">
    <citation type="submission" date="2020-08" db="EMBL/GenBank/DDBJ databases">
        <title>Genome sequence of Acidovorax monticola KACC 19171T.</title>
        <authorList>
            <person name="Hyun D.-W."/>
            <person name="Bae J.-W."/>
        </authorList>
    </citation>
    <scope>NUCLEOTIDE SEQUENCE [LARGE SCALE GENOMIC DNA]</scope>
    <source>
        <strain evidence="2 3">KACC 19171</strain>
    </source>
</reference>
<evidence type="ECO:0000313" key="3">
    <source>
        <dbReference type="Proteomes" id="UP000516057"/>
    </source>
</evidence>
<evidence type="ECO:0008006" key="4">
    <source>
        <dbReference type="Google" id="ProtNLM"/>
    </source>
</evidence>